<evidence type="ECO:0008006" key="3">
    <source>
        <dbReference type="Google" id="ProtNLM"/>
    </source>
</evidence>
<accession>B3EG10</accession>
<dbReference type="Proteomes" id="UP000008841">
    <property type="component" value="Chromosome"/>
</dbReference>
<dbReference type="KEGG" id="cli:Clim_0450"/>
<protein>
    <recommendedName>
        <fullName evidence="3">Nif11 domain-containing protein</fullName>
    </recommendedName>
</protein>
<organism evidence="1 2">
    <name type="scientific">Chlorobium limicola (strain DSM 245 / NBRC 103803 / 6330)</name>
    <dbReference type="NCBI Taxonomy" id="290315"/>
    <lineage>
        <taxon>Bacteria</taxon>
        <taxon>Pseudomonadati</taxon>
        <taxon>Chlorobiota</taxon>
        <taxon>Chlorobiia</taxon>
        <taxon>Chlorobiales</taxon>
        <taxon>Chlorobiaceae</taxon>
        <taxon>Chlorobium/Pelodictyon group</taxon>
        <taxon>Chlorobium</taxon>
    </lineage>
</organism>
<name>B3EG10_CHLL2</name>
<dbReference type="STRING" id="290315.Clim_0450"/>
<dbReference type="RefSeq" id="WP_012465424.1">
    <property type="nucleotide sequence ID" value="NC_010803.1"/>
</dbReference>
<evidence type="ECO:0000313" key="1">
    <source>
        <dbReference type="EMBL" id="ACD89543.1"/>
    </source>
</evidence>
<dbReference type="HOGENOM" id="CLU_2367764_0_0_10"/>
<proteinExistence type="predicted"/>
<sequence>MKDIHAFVVQLNDAAFRREIAVSFSQLEEGDWNGVVQLAAHYGYTFGMADLKKIAEANPGFFRGSGKNPSLGWDVSALSLL</sequence>
<reference evidence="1 2" key="1">
    <citation type="submission" date="2008-05" db="EMBL/GenBank/DDBJ databases">
        <title>Complete sequence of Chlorobium limicola DSM 245.</title>
        <authorList>
            <consortium name="US DOE Joint Genome Institute"/>
            <person name="Lucas S."/>
            <person name="Copeland A."/>
            <person name="Lapidus A."/>
            <person name="Glavina del Rio T."/>
            <person name="Dalin E."/>
            <person name="Tice H."/>
            <person name="Bruce D."/>
            <person name="Goodwin L."/>
            <person name="Pitluck S."/>
            <person name="Schmutz J."/>
            <person name="Larimer F."/>
            <person name="Land M."/>
            <person name="Hauser L."/>
            <person name="Kyrpides N."/>
            <person name="Ovchinnikova G."/>
            <person name="Zhao F."/>
            <person name="Li T."/>
            <person name="Liu Z."/>
            <person name="Overmann J."/>
            <person name="Bryant D.A."/>
            <person name="Richardson P."/>
        </authorList>
    </citation>
    <scope>NUCLEOTIDE SEQUENCE [LARGE SCALE GENOMIC DNA]</scope>
    <source>
        <strain evidence="2">DSM 245 / NBRC 103803 / 6330</strain>
    </source>
</reference>
<gene>
    <name evidence="1" type="ordered locus">Clim_0450</name>
</gene>
<dbReference type="AlphaFoldDB" id="B3EG10"/>
<evidence type="ECO:0000313" key="2">
    <source>
        <dbReference type="Proteomes" id="UP000008841"/>
    </source>
</evidence>
<dbReference type="EMBL" id="CP001097">
    <property type="protein sequence ID" value="ACD89543.1"/>
    <property type="molecule type" value="Genomic_DNA"/>
</dbReference>
<dbReference type="OrthoDB" id="595300at2"/>